<feature type="transmembrane region" description="Helical" evidence="2">
    <location>
        <begin position="19"/>
        <end position="38"/>
    </location>
</feature>
<protein>
    <submittedName>
        <fullName evidence="3">Sensor histidine kinase</fullName>
    </submittedName>
</protein>
<keyword evidence="2" id="KW-0472">Membrane</keyword>
<dbReference type="Proteomes" id="UP000272560">
    <property type="component" value="Unassembled WGS sequence"/>
</dbReference>
<dbReference type="AlphaFoldDB" id="A0A3A5M0Y8"/>
<name>A0A3A5M0Y8_9MICC</name>
<keyword evidence="4" id="KW-1185">Reference proteome</keyword>
<evidence type="ECO:0000256" key="1">
    <source>
        <dbReference type="SAM" id="MobiDB-lite"/>
    </source>
</evidence>
<keyword evidence="2" id="KW-0812">Transmembrane</keyword>
<dbReference type="EMBL" id="QZVT01000037">
    <property type="protein sequence ID" value="RJT73717.1"/>
    <property type="molecule type" value="Genomic_DNA"/>
</dbReference>
<sequence length="156" mass="17384">MTAPDVTERREVRAAVARFLTVGFLALVLVATPVAFWIRAEAEQHALANARDMTQRLADNVVGPLITSQLLEEDPAALELLEQRLAPWLANDHVTRIKVWDERGRVVYSDVESLIGQDFEQEEWARLLLEGGPATATLESQTAEENEYEADSGELV</sequence>
<keyword evidence="3" id="KW-0418">Kinase</keyword>
<keyword evidence="2" id="KW-1133">Transmembrane helix</keyword>
<proteinExistence type="predicted"/>
<comment type="caution">
    <text evidence="3">The sequence shown here is derived from an EMBL/GenBank/DDBJ whole genome shotgun (WGS) entry which is preliminary data.</text>
</comment>
<gene>
    <name evidence="3" type="ORF">D6T63_18860</name>
</gene>
<evidence type="ECO:0000313" key="3">
    <source>
        <dbReference type="EMBL" id="RJT73717.1"/>
    </source>
</evidence>
<dbReference type="GO" id="GO:0016301">
    <property type="term" value="F:kinase activity"/>
    <property type="evidence" value="ECO:0007669"/>
    <property type="project" value="UniProtKB-KW"/>
</dbReference>
<keyword evidence="3" id="KW-0808">Transferase</keyword>
<reference evidence="3 4" key="1">
    <citation type="submission" date="2018-09" db="EMBL/GenBank/DDBJ databases">
        <title>Novel species of Arthrobacter.</title>
        <authorList>
            <person name="Liu Q."/>
            <person name="Xin Y.-H."/>
        </authorList>
    </citation>
    <scope>NUCLEOTIDE SEQUENCE [LARGE SCALE GENOMIC DNA]</scope>
    <source>
        <strain evidence="3 4">Hz2</strain>
    </source>
</reference>
<feature type="non-terminal residue" evidence="3">
    <location>
        <position position="156"/>
    </location>
</feature>
<accession>A0A3A5M0Y8</accession>
<evidence type="ECO:0000256" key="2">
    <source>
        <dbReference type="SAM" id="Phobius"/>
    </source>
</evidence>
<feature type="compositionally biased region" description="Acidic residues" evidence="1">
    <location>
        <begin position="142"/>
        <end position="156"/>
    </location>
</feature>
<evidence type="ECO:0000313" key="4">
    <source>
        <dbReference type="Proteomes" id="UP000272560"/>
    </source>
</evidence>
<organism evidence="3 4">
    <name type="scientific">Arthrobacter cheniae</name>
    <dbReference type="NCBI Taxonomy" id="1258888"/>
    <lineage>
        <taxon>Bacteria</taxon>
        <taxon>Bacillati</taxon>
        <taxon>Actinomycetota</taxon>
        <taxon>Actinomycetes</taxon>
        <taxon>Micrococcales</taxon>
        <taxon>Micrococcaceae</taxon>
        <taxon>Arthrobacter</taxon>
    </lineage>
</organism>
<feature type="region of interest" description="Disordered" evidence="1">
    <location>
        <begin position="136"/>
        <end position="156"/>
    </location>
</feature>